<reference evidence="2 3" key="1">
    <citation type="submission" date="2015-11" db="EMBL/GenBank/DDBJ databases">
        <title>Ensifer anhuiense sp. nov., an effective nitrogen fixation bacterium with Glycine soja.</title>
        <authorList>
            <person name="Yan H."/>
            <person name="Chen W."/>
        </authorList>
    </citation>
    <scope>NUCLEOTIDE SEQUENCE [LARGE SCALE GENOMIC DNA]</scope>
    <source>
        <strain evidence="2 3">LMG 7837</strain>
    </source>
</reference>
<dbReference type="RefSeq" id="WP_066875837.1">
    <property type="nucleotide sequence ID" value="NZ_LNQB01000076.1"/>
</dbReference>
<dbReference type="EMBL" id="LNQB01000076">
    <property type="protein sequence ID" value="OAP43923.1"/>
    <property type="molecule type" value="Genomic_DNA"/>
</dbReference>
<evidence type="ECO:0000313" key="3">
    <source>
        <dbReference type="Proteomes" id="UP000078507"/>
    </source>
</evidence>
<name>A0A178Y9Z6_SINSA</name>
<sequence length="224" mass="23967">MRVLLLLALILLGFGSGPLAAAGTYELLFRSTALTGLKAASDVGEAGQGTLLYDRVITGADAGQAAGSFSVALKVKPDDRATMTLHQGTRSRGLGTYPASVGNPLIMYFLESVLADIAAQSGGSPFYMRNRIKEALLRDAEIVPLTVRYRNRDVAAREVTIRPFLKDKARERMGRFSELALTVTVSEDIPGWYYSLVATVPAVSGGKEAGYSNAITFKTAGEDR</sequence>
<dbReference type="STRING" id="36856.ATB98_08575"/>
<dbReference type="Proteomes" id="UP000078507">
    <property type="component" value="Unassembled WGS sequence"/>
</dbReference>
<proteinExistence type="predicted"/>
<keyword evidence="1" id="KW-0732">Signal</keyword>
<evidence type="ECO:0000256" key="1">
    <source>
        <dbReference type="SAM" id="SignalP"/>
    </source>
</evidence>
<keyword evidence="3" id="KW-1185">Reference proteome</keyword>
<comment type="caution">
    <text evidence="2">The sequence shown here is derived from an EMBL/GenBank/DDBJ whole genome shotgun (WGS) entry which is preliminary data.</text>
</comment>
<feature type="chain" id="PRO_5008097648" description="DUF3108 domain-containing protein" evidence="1">
    <location>
        <begin position="22"/>
        <end position="224"/>
    </location>
</feature>
<feature type="signal peptide" evidence="1">
    <location>
        <begin position="1"/>
        <end position="21"/>
    </location>
</feature>
<evidence type="ECO:0008006" key="4">
    <source>
        <dbReference type="Google" id="ProtNLM"/>
    </source>
</evidence>
<evidence type="ECO:0000313" key="2">
    <source>
        <dbReference type="EMBL" id="OAP43923.1"/>
    </source>
</evidence>
<protein>
    <recommendedName>
        <fullName evidence="4">DUF3108 domain-containing protein</fullName>
    </recommendedName>
</protein>
<gene>
    <name evidence="2" type="ORF">ATB98_08575</name>
</gene>
<dbReference type="AlphaFoldDB" id="A0A178Y9Z6"/>
<organism evidence="2 3">
    <name type="scientific">Sinorhizobium saheli</name>
    <dbReference type="NCBI Taxonomy" id="36856"/>
    <lineage>
        <taxon>Bacteria</taxon>
        <taxon>Pseudomonadati</taxon>
        <taxon>Pseudomonadota</taxon>
        <taxon>Alphaproteobacteria</taxon>
        <taxon>Hyphomicrobiales</taxon>
        <taxon>Rhizobiaceae</taxon>
        <taxon>Sinorhizobium/Ensifer group</taxon>
        <taxon>Sinorhizobium</taxon>
    </lineage>
</organism>
<accession>A0A178Y9Z6</accession>